<dbReference type="CDD" id="cd00082">
    <property type="entry name" value="HisKA"/>
    <property type="match status" value="1"/>
</dbReference>
<dbReference type="Proteomes" id="UP000248054">
    <property type="component" value="Unassembled WGS sequence"/>
</dbReference>
<keyword evidence="5 9" id="KW-0418">Kinase</keyword>
<dbReference type="FunFam" id="3.30.565.10:FF:000006">
    <property type="entry name" value="Sensor histidine kinase WalK"/>
    <property type="match status" value="1"/>
</dbReference>
<dbReference type="OrthoDB" id="9808408at2"/>
<sequence length="460" mass="51737">MLKTIWTSYIGRYSDYIGFSMDREKGSLVYFRDKLFISILILSFVLSVISYVPSVVIAIVLDKWTVFYLDSIAVVILLITIFNKRLALKTRKLLFSINWFLLSSFLLVELGFNSTATVLLFTMIVLITLIAGWRSGMAAIMVVALFYILLICAFKFEWFHIESFEGLQFEVLLIVLANNIVFNILTVFSLSFLIAQLDEAFVKESELQAELLEKHESVLIEKERAEQSDQLKSAFLTNISHEIRTPMYGILGSVELLKDYQPVNDEEFTEYVDIIESNGSKLLDVITDILDISKIQTGLVSLNIGTFNINEIIETVHQKFLLEAEQKGIQFDLFNNIAEGEQIIISDNDKVTSVLKSLLMNAIKFSSKGDKVTLSCDRGSSELQFIISDTGVGIPNDKIDVVFNPFYQVDLQQTKALHGSGIGLSVAKAYVELLGGKLTLESKEGEGATFMFSISDNVNR</sequence>
<dbReference type="RefSeq" id="WP_110473646.1">
    <property type="nucleotide sequence ID" value="NZ_BMWQ01000008.1"/>
</dbReference>
<keyword evidence="6" id="KW-0902">Two-component regulatory system</keyword>
<dbReference type="Gene3D" id="3.30.565.10">
    <property type="entry name" value="Histidine kinase-like ATPase, C-terminal domain"/>
    <property type="match status" value="1"/>
</dbReference>
<dbReference type="InterPro" id="IPR003594">
    <property type="entry name" value="HATPase_dom"/>
</dbReference>
<feature type="transmembrane region" description="Helical" evidence="7">
    <location>
        <begin position="137"/>
        <end position="159"/>
    </location>
</feature>
<evidence type="ECO:0000256" key="7">
    <source>
        <dbReference type="SAM" id="Phobius"/>
    </source>
</evidence>
<comment type="catalytic activity">
    <reaction evidence="1">
        <text>ATP + protein L-histidine = ADP + protein N-phospho-L-histidine.</text>
        <dbReference type="EC" id="2.7.13.3"/>
    </reaction>
</comment>
<dbReference type="SUPFAM" id="SSF47384">
    <property type="entry name" value="Homodimeric domain of signal transducing histidine kinase"/>
    <property type="match status" value="1"/>
</dbReference>
<name>A0A2V4XGM0_9FLAO</name>
<evidence type="ECO:0000256" key="6">
    <source>
        <dbReference type="ARBA" id="ARBA00023012"/>
    </source>
</evidence>
<accession>A0A2V4XGM0</accession>
<evidence type="ECO:0000259" key="8">
    <source>
        <dbReference type="PROSITE" id="PS50109"/>
    </source>
</evidence>
<dbReference type="PRINTS" id="PR00344">
    <property type="entry name" value="BCTRLSENSOR"/>
</dbReference>
<feature type="transmembrane region" description="Helical" evidence="7">
    <location>
        <begin position="171"/>
        <end position="195"/>
    </location>
</feature>
<dbReference type="PROSITE" id="PS50109">
    <property type="entry name" value="HIS_KIN"/>
    <property type="match status" value="1"/>
</dbReference>
<dbReference type="SMART" id="SM00387">
    <property type="entry name" value="HATPase_c"/>
    <property type="match status" value="1"/>
</dbReference>
<feature type="transmembrane region" description="Helical" evidence="7">
    <location>
        <begin position="99"/>
        <end position="131"/>
    </location>
</feature>
<protein>
    <recommendedName>
        <fullName evidence="2">histidine kinase</fullName>
        <ecNumber evidence="2">2.7.13.3</ecNumber>
    </recommendedName>
</protein>
<keyword evidence="3" id="KW-0597">Phosphoprotein</keyword>
<dbReference type="Pfam" id="PF00512">
    <property type="entry name" value="HisKA"/>
    <property type="match status" value="1"/>
</dbReference>
<organism evidence="9 10">
    <name type="scientific">Winogradskyella epiphytica</name>
    <dbReference type="NCBI Taxonomy" id="262005"/>
    <lineage>
        <taxon>Bacteria</taxon>
        <taxon>Pseudomonadati</taxon>
        <taxon>Bacteroidota</taxon>
        <taxon>Flavobacteriia</taxon>
        <taxon>Flavobacteriales</taxon>
        <taxon>Flavobacteriaceae</taxon>
        <taxon>Winogradskyella</taxon>
    </lineage>
</organism>
<dbReference type="Pfam" id="PF20969">
    <property type="entry name" value="MASE11"/>
    <property type="match status" value="1"/>
</dbReference>
<dbReference type="InterPro" id="IPR005467">
    <property type="entry name" value="His_kinase_dom"/>
</dbReference>
<feature type="transmembrane region" description="Helical" evidence="7">
    <location>
        <begin position="35"/>
        <end position="61"/>
    </location>
</feature>
<evidence type="ECO:0000256" key="3">
    <source>
        <dbReference type="ARBA" id="ARBA00022553"/>
    </source>
</evidence>
<keyword evidence="10" id="KW-1185">Reference proteome</keyword>
<evidence type="ECO:0000256" key="4">
    <source>
        <dbReference type="ARBA" id="ARBA00022679"/>
    </source>
</evidence>
<dbReference type="EC" id="2.7.13.3" evidence="2"/>
<dbReference type="InterPro" id="IPR036097">
    <property type="entry name" value="HisK_dim/P_sf"/>
</dbReference>
<dbReference type="SMART" id="SM00388">
    <property type="entry name" value="HisKA"/>
    <property type="match status" value="1"/>
</dbReference>
<gene>
    <name evidence="9" type="ORF">DFQ11_10156</name>
</gene>
<keyword evidence="7" id="KW-0472">Membrane</keyword>
<dbReference type="SUPFAM" id="SSF55874">
    <property type="entry name" value="ATPase domain of HSP90 chaperone/DNA topoisomerase II/histidine kinase"/>
    <property type="match status" value="1"/>
</dbReference>
<dbReference type="InterPro" id="IPR003661">
    <property type="entry name" value="HisK_dim/P_dom"/>
</dbReference>
<feature type="transmembrane region" description="Helical" evidence="7">
    <location>
        <begin position="67"/>
        <end position="87"/>
    </location>
</feature>
<keyword evidence="4" id="KW-0808">Transferase</keyword>
<evidence type="ECO:0000313" key="9">
    <source>
        <dbReference type="EMBL" id="PYE82631.1"/>
    </source>
</evidence>
<keyword evidence="7" id="KW-0812">Transmembrane</keyword>
<dbReference type="AlphaFoldDB" id="A0A2V4XGM0"/>
<dbReference type="GO" id="GO:0000155">
    <property type="term" value="F:phosphorelay sensor kinase activity"/>
    <property type="evidence" value="ECO:0007669"/>
    <property type="project" value="InterPro"/>
</dbReference>
<dbReference type="Pfam" id="PF02518">
    <property type="entry name" value="HATPase_c"/>
    <property type="match status" value="1"/>
</dbReference>
<dbReference type="PANTHER" id="PTHR43711">
    <property type="entry name" value="TWO-COMPONENT HISTIDINE KINASE"/>
    <property type="match status" value="1"/>
</dbReference>
<dbReference type="InterPro" id="IPR050736">
    <property type="entry name" value="Sensor_HK_Regulatory"/>
</dbReference>
<dbReference type="InterPro" id="IPR048437">
    <property type="entry name" value="MASE11"/>
</dbReference>
<dbReference type="EMBL" id="QJTD01000001">
    <property type="protein sequence ID" value="PYE82631.1"/>
    <property type="molecule type" value="Genomic_DNA"/>
</dbReference>
<evidence type="ECO:0000256" key="1">
    <source>
        <dbReference type="ARBA" id="ARBA00000085"/>
    </source>
</evidence>
<keyword evidence="7" id="KW-1133">Transmembrane helix</keyword>
<feature type="domain" description="Histidine kinase" evidence="8">
    <location>
        <begin position="238"/>
        <end position="458"/>
    </location>
</feature>
<evidence type="ECO:0000313" key="10">
    <source>
        <dbReference type="Proteomes" id="UP000248054"/>
    </source>
</evidence>
<reference evidence="9 10" key="1">
    <citation type="submission" date="2018-06" db="EMBL/GenBank/DDBJ databases">
        <title>Genomic Encyclopedia of Type Strains, Phase III (KMG-III): the genomes of soil and plant-associated and newly described type strains.</title>
        <authorList>
            <person name="Whitman W."/>
        </authorList>
    </citation>
    <scope>NUCLEOTIDE SEQUENCE [LARGE SCALE GENOMIC DNA]</scope>
    <source>
        <strain evidence="9 10">CECT 7945</strain>
    </source>
</reference>
<dbReference type="InterPro" id="IPR036890">
    <property type="entry name" value="HATPase_C_sf"/>
</dbReference>
<dbReference type="PANTHER" id="PTHR43711:SF26">
    <property type="entry name" value="SENSOR HISTIDINE KINASE RCSC"/>
    <property type="match status" value="1"/>
</dbReference>
<dbReference type="InterPro" id="IPR004358">
    <property type="entry name" value="Sig_transdc_His_kin-like_C"/>
</dbReference>
<proteinExistence type="predicted"/>
<evidence type="ECO:0000256" key="2">
    <source>
        <dbReference type="ARBA" id="ARBA00012438"/>
    </source>
</evidence>
<evidence type="ECO:0000256" key="5">
    <source>
        <dbReference type="ARBA" id="ARBA00022777"/>
    </source>
</evidence>
<comment type="caution">
    <text evidence="9">The sequence shown here is derived from an EMBL/GenBank/DDBJ whole genome shotgun (WGS) entry which is preliminary data.</text>
</comment>
<dbReference type="Gene3D" id="1.10.287.130">
    <property type="match status" value="1"/>
</dbReference>